<organism evidence="5 6">
    <name type="scientific">Oceanicoccus sagamiensis</name>
    <dbReference type="NCBI Taxonomy" id="716816"/>
    <lineage>
        <taxon>Bacteria</taxon>
        <taxon>Pseudomonadati</taxon>
        <taxon>Pseudomonadota</taxon>
        <taxon>Gammaproteobacteria</taxon>
        <taxon>Cellvibrionales</taxon>
        <taxon>Spongiibacteraceae</taxon>
        <taxon>Oceanicoccus</taxon>
    </lineage>
</organism>
<dbReference type="InterPro" id="IPR038296">
    <property type="entry name" value="ParD_sf"/>
</dbReference>
<dbReference type="OrthoDB" id="9815501at2"/>
<dbReference type="AlphaFoldDB" id="A0A1X9NG18"/>
<dbReference type="Pfam" id="PF03693">
    <property type="entry name" value="ParD_antitoxin"/>
    <property type="match status" value="1"/>
</dbReference>
<accession>A0A1X9NG18</accession>
<comment type="function">
    <text evidence="4">Antitoxin component of a type II toxin-antitoxin (TA) system. Neutralizes the effect of toxin ParE.</text>
</comment>
<evidence type="ECO:0000256" key="3">
    <source>
        <dbReference type="ARBA" id="ARBA00022649"/>
    </source>
</evidence>
<dbReference type="PANTHER" id="PTHR36582:SF2">
    <property type="entry name" value="ANTITOXIN PARD"/>
    <property type="match status" value="1"/>
</dbReference>
<dbReference type="EMBL" id="CP019343">
    <property type="protein sequence ID" value="ARN74815.1"/>
    <property type="molecule type" value="Genomic_DNA"/>
</dbReference>
<dbReference type="PANTHER" id="PTHR36582">
    <property type="entry name" value="ANTITOXIN PARD"/>
    <property type="match status" value="1"/>
</dbReference>
<dbReference type="SUPFAM" id="SSF47598">
    <property type="entry name" value="Ribbon-helix-helix"/>
    <property type="match status" value="1"/>
</dbReference>
<evidence type="ECO:0000313" key="6">
    <source>
        <dbReference type="Proteomes" id="UP000193450"/>
    </source>
</evidence>
<dbReference type="CDD" id="cd22231">
    <property type="entry name" value="RHH_NikR_HicB-like"/>
    <property type="match status" value="1"/>
</dbReference>
<dbReference type="Gene3D" id="6.10.10.120">
    <property type="entry name" value="Antitoxin ParD1-like"/>
    <property type="match status" value="1"/>
</dbReference>
<name>A0A1X9NG18_9GAMM</name>
<dbReference type="GO" id="GO:0006355">
    <property type="term" value="P:regulation of DNA-templated transcription"/>
    <property type="evidence" value="ECO:0007669"/>
    <property type="project" value="InterPro"/>
</dbReference>
<keyword evidence="6" id="KW-1185">Reference proteome</keyword>
<sequence>MSRITSITLDDHLLTFVQSKIKAGRFESTSEVVRAGLKLLEQQEAQIDLLRKKLAVGEKLLDRGEGVDGEQFMHDLLQ</sequence>
<reference evidence="5 6" key="1">
    <citation type="submission" date="2016-11" db="EMBL/GenBank/DDBJ databases">
        <title>Trade-off between light-utilization and light-protection in marine flavobacteria.</title>
        <authorList>
            <person name="Kumagai Y."/>
        </authorList>
    </citation>
    <scope>NUCLEOTIDE SEQUENCE [LARGE SCALE GENOMIC DNA]</scope>
    <source>
        <strain evidence="5 6">NBRC 107125</strain>
    </source>
</reference>
<dbReference type="NCBIfam" id="TIGR02606">
    <property type="entry name" value="antidote_CC2985"/>
    <property type="match status" value="1"/>
</dbReference>
<dbReference type="STRING" id="716816.BST96_12220"/>
<dbReference type="RefSeq" id="WP_085758978.1">
    <property type="nucleotide sequence ID" value="NZ_CP019343.1"/>
</dbReference>
<dbReference type="Proteomes" id="UP000193450">
    <property type="component" value="Chromosome"/>
</dbReference>
<keyword evidence="3" id="KW-1277">Toxin-antitoxin system</keyword>
<proteinExistence type="inferred from homology"/>
<evidence type="ECO:0000256" key="4">
    <source>
        <dbReference type="ARBA" id="ARBA00037106"/>
    </source>
</evidence>
<gene>
    <name evidence="5" type="ORF">BST96_12220</name>
</gene>
<protein>
    <recommendedName>
        <fullName evidence="2">Antitoxin ParD</fullName>
    </recommendedName>
</protein>
<dbReference type="InterPro" id="IPR010985">
    <property type="entry name" value="Ribbon_hlx_hlx"/>
</dbReference>
<evidence type="ECO:0000256" key="1">
    <source>
        <dbReference type="ARBA" id="ARBA00008580"/>
    </source>
</evidence>
<evidence type="ECO:0000256" key="2">
    <source>
        <dbReference type="ARBA" id="ARBA00017940"/>
    </source>
</evidence>
<dbReference type="KEGG" id="osg:BST96_12220"/>
<dbReference type="InterPro" id="IPR022789">
    <property type="entry name" value="ParD"/>
</dbReference>
<comment type="similarity">
    <text evidence="1">Belongs to the ParD antitoxin family.</text>
</comment>
<evidence type="ECO:0000313" key="5">
    <source>
        <dbReference type="EMBL" id="ARN74815.1"/>
    </source>
</evidence>